<dbReference type="Proteomes" id="UP001597460">
    <property type="component" value="Unassembled WGS sequence"/>
</dbReference>
<evidence type="ECO:0000313" key="1">
    <source>
        <dbReference type="EMBL" id="MFD2533052.1"/>
    </source>
</evidence>
<gene>
    <name evidence="1" type="ORF">ACFSVN_11390</name>
</gene>
<dbReference type="RefSeq" id="WP_390302648.1">
    <property type="nucleotide sequence ID" value="NZ_JBHULI010000025.1"/>
</dbReference>
<keyword evidence="2" id="KW-1185">Reference proteome</keyword>
<dbReference type="SUPFAM" id="SSF63825">
    <property type="entry name" value="YWTD domain"/>
    <property type="match status" value="1"/>
</dbReference>
<accession>A0ABW5JNK8</accession>
<evidence type="ECO:0000313" key="2">
    <source>
        <dbReference type="Proteomes" id="UP001597460"/>
    </source>
</evidence>
<dbReference type="InterPro" id="IPR011042">
    <property type="entry name" value="6-blade_b-propeller_TolB-like"/>
</dbReference>
<sequence>MNTTSHVEKLISDGENKMLRLIAILTLVALIGCEGKKKPVQTEFTDTFKKNKEIDLEPFSVYEIRYLDINSNNDLLITNRRRTEVFLFDSLGKVKTRLSEELSKEFPGANWKPYQAYFTANDEIFVANGAPWGIWFNRDGSFKKMMPKEYWGTPDLAFDKQDHIYSMNKNQRGLFIEKYDSSGSFVHKISELDSTNRNIMRRAIIGNNILVADGNLFFKNLSKPNLYEYNLSGKLLNTFSEKPGYYKEPEQDISSLEQSGQRILSQNIFDFARKYTANYSLHHLDEELILIQYVNMGENYGHQILTTDGEYILDYDLQTNNKIMAAKNGYVYTITENDSTTPTINEFEFIR</sequence>
<organism evidence="1 2">
    <name type="scientific">Gracilimonas halophila</name>
    <dbReference type="NCBI Taxonomy" id="1834464"/>
    <lineage>
        <taxon>Bacteria</taxon>
        <taxon>Pseudomonadati</taxon>
        <taxon>Balneolota</taxon>
        <taxon>Balneolia</taxon>
        <taxon>Balneolales</taxon>
        <taxon>Balneolaceae</taxon>
        <taxon>Gracilimonas</taxon>
    </lineage>
</organism>
<reference evidence="2" key="1">
    <citation type="journal article" date="2019" name="Int. J. Syst. Evol. Microbiol.">
        <title>The Global Catalogue of Microorganisms (GCM) 10K type strain sequencing project: providing services to taxonomists for standard genome sequencing and annotation.</title>
        <authorList>
            <consortium name="The Broad Institute Genomics Platform"/>
            <consortium name="The Broad Institute Genome Sequencing Center for Infectious Disease"/>
            <person name="Wu L."/>
            <person name="Ma J."/>
        </authorList>
    </citation>
    <scope>NUCLEOTIDE SEQUENCE [LARGE SCALE GENOMIC DNA]</scope>
    <source>
        <strain evidence="2">KCTC 52042</strain>
    </source>
</reference>
<dbReference type="Gene3D" id="2.120.10.30">
    <property type="entry name" value="TolB, C-terminal domain"/>
    <property type="match status" value="1"/>
</dbReference>
<name>A0ABW5JNK8_9BACT</name>
<proteinExistence type="predicted"/>
<comment type="caution">
    <text evidence="1">The sequence shown here is derived from an EMBL/GenBank/DDBJ whole genome shotgun (WGS) entry which is preliminary data.</text>
</comment>
<dbReference type="EMBL" id="JBHULI010000025">
    <property type="protein sequence ID" value="MFD2533052.1"/>
    <property type="molecule type" value="Genomic_DNA"/>
</dbReference>
<evidence type="ECO:0008006" key="3">
    <source>
        <dbReference type="Google" id="ProtNLM"/>
    </source>
</evidence>
<protein>
    <recommendedName>
        <fullName evidence="3">TolB-like 6-blade propeller-like</fullName>
    </recommendedName>
</protein>